<dbReference type="GO" id="GO:0002100">
    <property type="term" value="P:tRNA wobble adenosine to inosine editing"/>
    <property type="evidence" value="ECO:0007669"/>
    <property type="project" value="UniProtKB-UniRule"/>
</dbReference>
<comment type="subunit">
    <text evidence="2 8">Homodimer.</text>
</comment>
<sequence>MSEPLAHSAVPDSDAFKSHEAPDAMSSPASANGVAEPIAMDSGTAAIMEKAAESMLGDSPALSAVSERDRRFMALAQAAAEEARAVGEVPVGAVLVRGDEVIAKGFNHPIGAHDPSAHAEMVALRAAAQAVENYRLPGCELYVTLEPCLMCAGAIMHARIARVVFGARDPKTGACGSVVDAFANPQLNHHTSVTGGVLESECGAALKSFFAERRRASREARASARADASGEAGPAKAP</sequence>
<evidence type="ECO:0000256" key="9">
    <source>
        <dbReference type="SAM" id="MobiDB-lite"/>
    </source>
</evidence>
<evidence type="ECO:0000256" key="5">
    <source>
        <dbReference type="ARBA" id="ARBA00022801"/>
    </source>
</evidence>
<evidence type="ECO:0000256" key="6">
    <source>
        <dbReference type="ARBA" id="ARBA00022833"/>
    </source>
</evidence>
<evidence type="ECO:0000256" key="7">
    <source>
        <dbReference type="ARBA" id="ARBA00048045"/>
    </source>
</evidence>
<feature type="region of interest" description="Disordered" evidence="9">
    <location>
        <begin position="1"/>
        <end position="34"/>
    </location>
</feature>
<dbReference type="InterPro" id="IPR028883">
    <property type="entry name" value="tRNA_aden_deaminase"/>
</dbReference>
<comment type="cofactor">
    <cofactor evidence="8">
        <name>Zn(2+)</name>
        <dbReference type="ChEBI" id="CHEBI:29105"/>
    </cofactor>
    <text evidence="8">Binds 1 zinc ion per subunit.</text>
</comment>
<dbReference type="EC" id="3.5.4.33" evidence="8"/>
<dbReference type="PANTHER" id="PTHR11079">
    <property type="entry name" value="CYTOSINE DEAMINASE FAMILY MEMBER"/>
    <property type="match status" value="1"/>
</dbReference>
<dbReference type="InterPro" id="IPR016193">
    <property type="entry name" value="Cytidine_deaminase-like"/>
</dbReference>
<gene>
    <name evidence="8 11" type="primary">tadA</name>
    <name evidence="11" type="ORF">PDMSB3_2433</name>
</gene>
<dbReference type="GO" id="GO:0008270">
    <property type="term" value="F:zinc ion binding"/>
    <property type="evidence" value="ECO:0007669"/>
    <property type="project" value="UniProtKB-UniRule"/>
</dbReference>
<keyword evidence="12" id="KW-1185">Reference proteome</keyword>
<dbReference type="Pfam" id="PF00383">
    <property type="entry name" value="dCMP_cyt_deam_1"/>
    <property type="match status" value="1"/>
</dbReference>
<name>A0A5Q4YTB9_9BURK</name>
<evidence type="ECO:0000256" key="3">
    <source>
        <dbReference type="ARBA" id="ARBA00022694"/>
    </source>
</evidence>
<dbReference type="EMBL" id="LR699553">
    <property type="protein sequence ID" value="VVD28889.1"/>
    <property type="molecule type" value="Genomic_DNA"/>
</dbReference>
<feature type="binding site" evidence="8">
    <location>
        <position position="151"/>
    </location>
    <ligand>
        <name>Zn(2+)</name>
        <dbReference type="ChEBI" id="CHEBI:29105"/>
        <note>catalytic</note>
    </ligand>
</feature>
<feature type="domain" description="CMP/dCMP-type deaminase" evidence="10">
    <location>
        <begin position="67"/>
        <end position="178"/>
    </location>
</feature>
<dbReference type="AlphaFoldDB" id="A0A5Q4YTB9"/>
<dbReference type="InterPro" id="IPR002125">
    <property type="entry name" value="CMP_dCMP_dom"/>
</dbReference>
<dbReference type="SUPFAM" id="SSF53927">
    <property type="entry name" value="Cytidine deaminase-like"/>
    <property type="match status" value="1"/>
</dbReference>
<keyword evidence="6 8" id="KW-0862">Zinc</keyword>
<evidence type="ECO:0000256" key="8">
    <source>
        <dbReference type="HAMAP-Rule" id="MF_00972"/>
    </source>
</evidence>
<keyword evidence="3 8" id="KW-0819">tRNA processing</keyword>
<evidence type="ECO:0000256" key="4">
    <source>
        <dbReference type="ARBA" id="ARBA00022723"/>
    </source>
</evidence>
<evidence type="ECO:0000313" key="11">
    <source>
        <dbReference type="EMBL" id="VVD28889.1"/>
    </source>
</evidence>
<proteinExistence type="inferred from homology"/>
<comment type="catalytic activity">
    <reaction evidence="7 8">
        <text>adenosine(34) in tRNA + H2O + H(+) = inosine(34) in tRNA + NH4(+)</text>
        <dbReference type="Rhea" id="RHEA:43168"/>
        <dbReference type="Rhea" id="RHEA-COMP:10373"/>
        <dbReference type="Rhea" id="RHEA-COMP:10374"/>
        <dbReference type="ChEBI" id="CHEBI:15377"/>
        <dbReference type="ChEBI" id="CHEBI:15378"/>
        <dbReference type="ChEBI" id="CHEBI:28938"/>
        <dbReference type="ChEBI" id="CHEBI:74411"/>
        <dbReference type="ChEBI" id="CHEBI:82852"/>
        <dbReference type="EC" id="3.5.4.33"/>
    </reaction>
</comment>
<comment type="function">
    <text evidence="8">Catalyzes the deamination of adenosine to inosine at the wobble position 34 of tRNA(Arg2).</text>
</comment>
<feature type="binding site" evidence="8">
    <location>
        <position position="118"/>
    </location>
    <ligand>
        <name>Zn(2+)</name>
        <dbReference type="ChEBI" id="CHEBI:29105"/>
        <note>catalytic</note>
    </ligand>
</feature>
<reference evidence="11 12" key="1">
    <citation type="submission" date="2019-08" db="EMBL/GenBank/DDBJ databases">
        <authorList>
            <person name="Herpell B J."/>
        </authorList>
    </citation>
    <scope>NUCLEOTIDE SEQUENCE [LARGE SCALE GENOMIC DNA]</scope>
    <source>
        <strain evidence="12">Msb3</strain>
    </source>
</reference>
<evidence type="ECO:0000313" key="12">
    <source>
        <dbReference type="Proteomes" id="UP000325811"/>
    </source>
</evidence>
<feature type="binding site" evidence="8">
    <location>
        <position position="148"/>
    </location>
    <ligand>
        <name>Zn(2+)</name>
        <dbReference type="ChEBI" id="CHEBI:29105"/>
        <note>catalytic</note>
    </ligand>
</feature>
<dbReference type="KEGG" id="pdio:PDMSB3_2433"/>
<dbReference type="PROSITE" id="PS51747">
    <property type="entry name" value="CYT_DCMP_DEAMINASES_2"/>
    <property type="match status" value="1"/>
</dbReference>
<comment type="similarity">
    <text evidence="1">Belongs to the cytidine and deoxycytidylate deaminase family. ADAT2 subfamily.</text>
</comment>
<dbReference type="NCBIfam" id="NF008113">
    <property type="entry name" value="PRK10860.1"/>
    <property type="match status" value="1"/>
</dbReference>
<evidence type="ECO:0000259" key="10">
    <source>
        <dbReference type="PROSITE" id="PS51747"/>
    </source>
</evidence>
<evidence type="ECO:0000256" key="2">
    <source>
        <dbReference type="ARBA" id="ARBA00011738"/>
    </source>
</evidence>
<dbReference type="CDD" id="cd01285">
    <property type="entry name" value="nucleoside_deaminase"/>
    <property type="match status" value="1"/>
</dbReference>
<dbReference type="Gene3D" id="3.40.140.10">
    <property type="entry name" value="Cytidine Deaminase, domain 2"/>
    <property type="match status" value="1"/>
</dbReference>
<keyword evidence="4 8" id="KW-0479">Metal-binding</keyword>
<evidence type="ECO:0000256" key="1">
    <source>
        <dbReference type="ARBA" id="ARBA00010669"/>
    </source>
</evidence>
<feature type="active site" description="Proton donor" evidence="8">
    <location>
        <position position="120"/>
    </location>
</feature>
<dbReference type="FunFam" id="3.40.140.10:FF:000005">
    <property type="entry name" value="tRNA-specific adenosine deaminase"/>
    <property type="match status" value="1"/>
</dbReference>
<dbReference type="Proteomes" id="UP000325811">
    <property type="component" value="Chromosome I"/>
</dbReference>
<accession>A0A5Q4YTB9</accession>
<dbReference type="PROSITE" id="PS00903">
    <property type="entry name" value="CYT_DCMP_DEAMINASES_1"/>
    <property type="match status" value="1"/>
</dbReference>
<keyword evidence="5 8" id="KW-0378">Hydrolase</keyword>
<dbReference type="HAMAP" id="MF_00972">
    <property type="entry name" value="tRNA_aden_deaminase"/>
    <property type="match status" value="1"/>
</dbReference>
<dbReference type="PANTHER" id="PTHR11079:SF202">
    <property type="entry name" value="TRNA-SPECIFIC ADENOSINE DEAMINASE"/>
    <property type="match status" value="1"/>
</dbReference>
<protein>
    <recommendedName>
        <fullName evidence="8">tRNA-specific adenosine deaminase</fullName>
        <ecNumber evidence="8">3.5.4.33</ecNumber>
    </recommendedName>
</protein>
<organism evidence="11 12">
    <name type="scientific">Paraburkholderia dioscoreae</name>
    <dbReference type="NCBI Taxonomy" id="2604047"/>
    <lineage>
        <taxon>Bacteria</taxon>
        <taxon>Pseudomonadati</taxon>
        <taxon>Pseudomonadota</taxon>
        <taxon>Betaproteobacteria</taxon>
        <taxon>Burkholderiales</taxon>
        <taxon>Burkholderiaceae</taxon>
        <taxon>Paraburkholderia</taxon>
    </lineage>
</organism>
<dbReference type="GO" id="GO:0052717">
    <property type="term" value="F:tRNA-specific adenosine-34 deaminase activity"/>
    <property type="evidence" value="ECO:0007669"/>
    <property type="project" value="UniProtKB-UniRule"/>
</dbReference>
<dbReference type="InterPro" id="IPR016192">
    <property type="entry name" value="APOBEC/CMP_deaminase_Zn-bd"/>
</dbReference>